<accession>A0A1J4K0P7</accession>
<evidence type="ECO:0000313" key="4">
    <source>
        <dbReference type="Proteomes" id="UP000179807"/>
    </source>
</evidence>
<protein>
    <recommendedName>
        <fullName evidence="5">Tetraspanin family protein</fullName>
    </recommendedName>
</protein>
<feature type="transmembrane region" description="Helical" evidence="2">
    <location>
        <begin position="177"/>
        <end position="197"/>
    </location>
</feature>
<feature type="compositionally biased region" description="Pro residues" evidence="1">
    <location>
        <begin position="348"/>
        <end position="362"/>
    </location>
</feature>
<feature type="region of interest" description="Disordered" evidence="1">
    <location>
        <begin position="280"/>
        <end position="406"/>
    </location>
</feature>
<keyword evidence="2" id="KW-1133">Transmembrane helix</keyword>
<keyword evidence="4" id="KW-1185">Reference proteome</keyword>
<dbReference type="Proteomes" id="UP000179807">
    <property type="component" value="Unassembled WGS sequence"/>
</dbReference>
<evidence type="ECO:0008006" key="5">
    <source>
        <dbReference type="Google" id="ProtNLM"/>
    </source>
</evidence>
<feature type="compositionally biased region" description="Low complexity" evidence="1">
    <location>
        <begin position="280"/>
        <end position="300"/>
    </location>
</feature>
<keyword evidence="2" id="KW-0812">Transmembrane</keyword>
<gene>
    <name evidence="3" type="ORF">TRFO_29302</name>
</gene>
<dbReference type="RefSeq" id="XP_068356460.1">
    <property type="nucleotide sequence ID" value="XM_068506706.1"/>
</dbReference>
<evidence type="ECO:0000256" key="2">
    <source>
        <dbReference type="SAM" id="Phobius"/>
    </source>
</evidence>
<evidence type="ECO:0000313" key="3">
    <source>
        <dbReference type="EMBL" id="OHT03324.1"/>
    </source>
</evidence>
<evidence type="ECO:0000256" key="1">
    <source>
        <dbReference type="SAM" id="MobiDB-lite"/>
    </source>
</evidence>
<comment type="caution">
    <text evidence="3">The sequence shown here is derived from an EMBL/GenBank/DDBJ whole genome shotgun (WGS) entry which is preliminary data.</text>
</comment>
<feature type="transmembrane region" description="Helical" evidence="2">
    <location>
        <begin position="81"/>
        <end position="102"/>
    </location>
</feature>
<feature type="transmembrane region" description="Helical" evidence="2">
    <location>
        <begin position="9"/>
        <end position="40"/>
    </location>
</feature>
<sequence length="406" mass="46100">MCTSLNRFWIFRCVFLTIGVVLTSFVAGSFFLAFFAIFIAETYGSVAVSITAPCFMLAFMFFVIGCISIILSFVRYFWAHIYLVVYFSLYFIFYLVFCIIFAGTGEIAVNLIGKTFNNDKYAGWRLHFEEELKCCAYYVGDPPERCRIDAARGFPSCKSIIIEKYNSNYRYPFTSSSAILCIFSIACLIVCIAGIYLGMKRKKKIHADDEEDDNRKVVVVFPKNRPFYAAHWEETSSGDPTFKKSTKNKDKQKPVLSDTIDTFSSDDYSDTLSSTFINQNNTNINNKNNTNIRNKNNQNRTLSESEKAESSSVQQIIHNERYSDSFGNSEQESSEHQQTKVATESLSPTPPPSPPSTPPQPPVQRQKTKPKMNPVSPNSKKTSMKGKNVEEPKATPGNNFRKKTRR</sequence>
<dbReference type="VEuPathDB" id="TrichDB:TRFO_29302"/>
<proteinExistence type="predicted"/>
<keyword evidence="2" id="KW-0472">Membrane</keyword>
<organism evidence="3 4">
    <name type="scientific">Tritrichomonas foetus</name>
    <dbReference type="NCBI Taxonomy" id="1144522"/>
    <lineage>
        <taxon>Eukaryota</taxon>
        <taxon>Metamonada</taxon>
        <taxon>Parabasalia</taxon>
        <taxon>Tritrichomonadida</taxon>
        <taxon>Tritrichomonadidae</taxon>
        <taxon>Tritrichomonas</taxon>
    </lineage>
</organism>
<dbReference type="EMBL" id="MLAK01000831">
    <property type="protein sequence ID" value="OHT03324.1"/>
    <property type="molecule type" value="Genomic_DNA"/>
</dbReference>
<reference evidence="3" key="1">
    <citation type="submission" date="2016-10" db="EMBL/GenBank/DDBJ databases">
        <authorList>
            <person name="Benchimol M."/>
            <person name="Almeida L.G."/>
            <person name="Vasconcelos A.T."/>
            <person name="Perreira-Neves A."/>
            <person name="Rosa I.A."/>
            <person name="Tasca T."/>
            <person name="Bogo M.R."/>
            <person name="de Souza W."/>
        </authorList>
    </citation>
    <scope>NUCLEOTIDE SEQUENCE [LARGE SCALE GENOMIC DNA]</scope>
    <source>
        <strain evidence="3">K</strain>
    </source>
</reference>
<dbReference type="AlphaFoldDB" id="A0A1J4K0P7"/>
<name>A0A1J4K0P7_9EUKA</name>
<feature type="transmembrane region" description="Helical" evidence="2">
    <location>
        <begin position="46"/>
        <end position="74"/>
    </location>
</feature>
<dbReference type="GeneID" id="94841410"/>